<dbReference type="UniPathway" id="UPA00042">
    <property type="reaction ID" value="UER00497"/>
</dbReference>
<dbReference type="AlphaFoldDB" id="A1BIP9"/>
<dbReference type="HOGENOM" id="CLU_028393_2_2_10"/>
<comment type="catalytic activity">
    <reaction evidence="1 5">
        <text>L-alanine = D-alanine</text>
        <dbReference type="Rhea" id="RHEA:20249"/>
        <dbReference type="ChEBI" id="CHEBI:57416"/>
        <dbReference type="ChEBI" id="CHEBI:57972"/>
        <dbReference type="EC" id="5.1.1.1"/>
    </reaction>
</comment>
<evidence type="ECO:0000256" key="4">
    <source>
        <dbReference type="ARBA" id="ARBA00023235"/>
    </source>
</evidence>
<dbReference type="InterPro" id="IPR009006">
    <property type="entry name" value="Ala_racemase/Decarboxylase_C"/>
</dbReference>
<dbReference type="Pfam" id="PF00842">
    <property type="entry name" value="Ala_racemase_C"/>
    <property type="match status" value="1"/>
</dbReference>
<comment type="cofactor">
    <cofactor evidence="2 5 6">
        <name>pyridoxal 5'-phosphate</name>
        <dbReference type="ChEBI" id="CHEBI:597326"/>
    </cofactor>
</comment>
<dbReference type="Gene3D" id="3.20.20.10">
    <property type="entry name" value="Alanine racemase"/>
    <property type="match status" value="1"/>
</dbReference>
<dbReference type="InterPro" id="IPR029066">
    <property type="entry name" value="PLP-binding_barrel"/>
</dbReference>
<keyword evidence="4 5" id="KW-0413">Isomerase</keyword>
<evidence type="ECO:0000256" key="7">
    <source>
        <dbReference type="PIRSR" id="PIRSR600821-52"/>
    </source>
</evidence>
<dbReference type="GO" id="GO:0030632">
    <property type="term" value="P:D-alanine biosynthetic process"/>
    <property type="evidence" value="ECO:0007669"/>
    <property type="project" value="UniProtKB-UniRule"/>
</dbReference>
<dbReference type="RefSeq" id="WP_011746067.1">
    <property type="nucleotide sequence ID" value="NC_008639.1"/>
</dbReference>
<evidence type="ECO:0000256" key="5">
    <source>
        <dbReference type="HAMAP-Rule" id="MF_01201"/>
    </source>
</evidence>
<protein>
    <recommendedName>
        <fullName evidence="5">Alanine racemase</fullName>
        <ecNumber evidence="5">5.1.1.1</ecNumber>
    </recommendedName>
</protein>
<gene>
    <name evidence="9" type="ordered locus">Cpha266_2284</name>
</gene>
<dbReference type="FunFam" id="3.20.20.10:FF:000002">
    <property type="entry name" value="Alanine racemase"/>
    <property type="match status" value="1"/>
</dbReference>
<dbReference type="KEGG" id="cph:Cpha266_2284"/>
<evidence type="ECO:0000259" key="8">
    <source>
        <dbReference type="SMART" id="SM01005"/>
    </source>
</evidence>
<feature type="active site" description="Proton acceptor; specific for L-alanine" evidence="5">
    <location>
        <position position="270"/>
    </location>
</feature>
<dbReference type="SMART" id="SM01005">
    <property type="entry name" value="Ala_racemase_C"/>
    <property type="match status" value="1"/>
</dbReference>
<name>A1BIP9_CHLPD</name>
<dbReference type="SUPFAM" id="SSF51419">
    <property type="entry name" value="PLP-binding barrel"/>
    <property type="match status" value="1"/>
</dbReference>
<comment type="similarity">
    <text evidence="5">Belongs to the alanine racemase family.</text>
</comment>
<feature type="modified residue" description="N6-(pyridoxal phosphate)lysine" evidence="5 6">
    <location>
        <position position="42"/>
    </location>
</feature>
<evidence type="ECO:0000256" key="6">
    <source>
        <dbReference type="PIRSR" id="PIRSR600821-50"/>
    </source>
</evidence>
<feature type="domain" description="Alanine racemase C-terminal" evidence="8">
    <location>
        <begin position="249"/>
        <end position="374"/>
    </location>
</feature>
<dbReference type="NCBIfam" id="TIGR00492">
    <property type="entry name" value="alr"/>
    <property type="match status" value="1"/>
</dbReference>
<keyword evidence="3 5" id="KW-0663">Pyridoxal phosphate</keyword>
<sequence>MTIETPSLNMAEASISLGHLKHNIREIKQCVGTGVRIMGIVKANAYGHNMQKVAETLEAEGISDFGVANIHEAIELKTGGALKKPANILSFSSPIIQQIEYYLHHQIDMTLCDANIMKAASAIAEKHNKKIGVHLKVDTGMGRLGLPPLQALELLRETERQPGLELKGVYTHFAESANDDFTRRQFKEFKTMTDAYETASGKTLCKHAASSGTLLNNPEMRLDMVRPGILLYGYKPYPALPSSITVRPVMQFEAKVIFIKTVAKDATISYNRTWKAARPVKIATISAGYADGYHRALSNHATVFINGKSFQQVGTVTMDQFMVDLGTESDVKIGDRAILFGWEGPCLEELAGSIGSISYELLCSVSSRVKRVFTDD</sequence>
<evidence type="ECO:0000256" key="1">
    <source>
        <dbReference type="ARBA" id="ARBA00000316"/>
    </source>
</evidence>
<dbReference type="PANTHER" id="PTHR30511">
    <property type="entry name" value="ALANINE RACEMASE"/>
    <property type="match status" value="1"/>
</dbReference>
<reference evidence="9 10" key="1">
    <citation type="submission" date="2006-12" db="EMBL/GenBank/DDBJ databases">
        <title>Complete sequence of Chlorobium phaeobacteroides DSM 266.</title>
        <authorList>
            <consortium name="US DOE Joint Genome Institute"/>
            <person name="Copeland A."/>
            <person name="Lucas S."/>
            <person name="Lapidus A."/>
            <person name="Barry K."/>
            <person name="Detter J.C."/>
            <person name="Glavina del Rio T."/>
            <person name="Hammon N."/>
            <person name="Israni S."/>
            <person name="Pitluck S."/>
            <person name="Goltsman E."/>
            <person name="Schmutz J."/>
            <person name="Larimer F."/>
            <person name="Land M."/>
            <person name="Hauser L."/>
            <person name="Mikhailova N."/>
            <person name="Li T."/>
            <person name="Overmann J."/>
            <person name="Bryant D.A."/>
            <person name="Richardson P."/>
        </authorList>
    </citation>
    <scope>NUCLEOTIDE SEQUENCE [LARGE SCALE GENOMIC DNA]</scope>
    <source>
        <strain evidence="9 10">DSM 266</strain>
    </source>
</reference>
<dbReference type="InterPro" id="IPR011079">
    <property type="entry name" value="Ala_racemase_C"/>
</dbReference>
<dbReference type="SUPFAM" id="SSF50621">
    <property type="entry name" value="Alanine racemase C-terminal domain-like"/>
    <property type="match status" value="1"/>
</dbReference>
<evidence type="ECO:0000256" key="2">
    <source>
        <dbReference type="ARBA" id="ARBA00001933"/>
    </source>
</evidence>
<dbReference type="CDD" id="cd00430">
    <property type="entry name" value="PLPDE_III_AR"/>
    <property type="match status" value="1"/>
</dbReference>
<dbReference type="InterPro" id="IPR001608">
    <property type="entry name" value="Ala_racemase_N"/>
</dbReference>
<dbReference type="InterPro" id="IPR000821">
    <property type="entry name" value="Ala_racemase"/>
</dbReference>
<dbReference type="Proteomes" id="UP000008701">
    <property type="component" value="Chromosome"/>
</dbReference>
<dbReference type="EMBL" id="CP000492">
    <property type="protein sequence ID" value="ABL66276.1"/>
    <property type="molecule type" value="Genomic_DNA"/>
</dbReference>
<dbReference type="Pfam" id="PF01168">
    <property type="entry name" value="Ala_racemase_N"/>
    <property type="match status" value="1"/>
</dbReference>
<accession>A1BIP9</accession>
<organism evidence="9 10">
    <name type="scientific">Chlorobium phaeobacteroides (strain DSM 266 / SMG 266 / 2430)</name>
    <dbReference type="NCBI Taxonomy" id="290317"/>
    <lineage>
        <taxon>Bacteria</taxon>
        <taxon>Pseudomonadati</taxon>
        <taxon>Chlorobiota</taxon>
        <taxon>Chlorobiia</taxon>
        <taxon>Chlorobiales</taxon>
        <taxon>Chlorobiaceae</taxon>
        <taxon>Chlorobium/Pelodictyon group</taxon>
        <taxon>Chlorobium</taxon>
    </lineage>
</organism>
<dbReference type="GO" id="GO:0008784">
    <property type="term" value="F:alanine racemase activity"/>
    <property type="evidence" value="ECO:0007669"/>
    <property type="project" value="UniProtKB-UniRule"/>
</dbReference>
<dbReference type="PANTHER" id="PTHR30511:SF0">
    <property type="entry name" value="ALANINE RACEMASE, CATABOLIC-RELATED"/>
    <property type="match status" value="1"/>
</dbReference>
<proteinExistence type="inferred from homology"/>
<dbReference type="STRING" id="290317.Cpha266_2284"/>
<dbReference type="eggNOG" id="COG0787">
    <property type="taxonomic scope" value="Bacteria"/>
</dbReference>
<evidence type="ECO:0000313" key="9">
    <source>
        <dbReference type="EMBL" id="ABL66276.1"/>
    </source>
</evidence>
<feature type="binding site" evidence="5 7">
    <location>
        <position position="318"/>
    </location>
    <ligand>
        <name>substrate</name>
    </ligand>
</feature>
<comment type="pathway">
    <text evidence="5">Amino-acid biosynthesis; D-alanine biosynthesis; D-alanine from L-alanine: step 1/1.</text>
</comment>
<feature type="active site" description="Proton acceptor; specific for D-alanine" evidence="5">
    <location>
        <position position="42"/>
    </location>
</feature>
<evidence type="ECO:0000313" key="10">
    <source>
        <dbReference type="Proteomes" id="UP000008701"/>
    </source>
</evidence>
<dbReference type="GO" id="GO:0030170">
    <property type="term" value="F:pyridoxal phosphate binding"/>
    <property type="evidence" value="ECO:0007669"/>
    <property type="project" value="UniProtKB-UniRule"/>
</dbReference>
<dbReference type="HAMAP" id="MF_01201">
    <property type="entry name" value="Ala_racemase"/>
    <property type="match status" value="1"/>
</dbReference>
<keyword evidence="10" id="KW-1185">Reference proteome</keyword>
<dbReference type="EC" id="5.1.1.1" evidence="5"/>
<dbReference type="GO" id="GO:0005829">
    <property type="term" value="C:cytosol"/>
    <property type="evidence" value="ECO:0007669"/>
    <property type="project" value="TreeGrafter"/>
</dbReference>
<dbReference type="Gene3D" id="2.40.37.10">
    <property type="entry name" value="Lyase, Ornithine Decarboxylase, Chain A, domain 1"/>
    <property type="match status" value="1"/>
</dbReference>
<feature type="binding site" evidence="5 7">
    <location>
        <position position="143"/>
    </location>
    <ligand>
        <name>substrate</name>
    </ligand>
</feature>
<comment type="function">
    <text evidence="5">Catalyzes the interconversion of L-alanine and D-alanine. May also act on other amino acids.</text>
</comment>
<dbReference type="PRINTS" id="PR00992">
    <property type="entry name" value="ALARACEMASE"/>
</dbReference>
<evidence type="ECO:0000256" key="3">
    <source>
        <dbReference type="ARBA" id="ARBA00022898"/>
    </source>
</evidence>